<comment type="caution">
    <text evidence="3">The sequence shown here is derived from an EMBL/GenBank/DDBJ whole genome shotgun (WGS) entry which is preliminary data.</text>
</comment>
<dbReference type="Proteomes" id="UP000325933">
    <property type="component" value="Unassembled WGS sequence"/>
</dbReference>
<dbReference type="Proteomes" id="UP000326364">
    <property type="component" value="Unassembled WGS sequence"/>
</dbReference>
<gene>
    <name evidence="3" type="ORF">F4U95_09180</name>
    <name evidence="2" type="ORF">F4U96_09230</name>
</gene>
<feature type="domain" description="DUF6891" evidence="1">
    <location>
        <begin position="29"/>
        <end position="169"/>
    </location>
</feature>
<accession>A0A5J5I620</accession>
<name>A0A5J5I620_9SPHN</name>
<reference evidence="4 5" key="1">
    <citation type="submission" date="2019-09" db="EMBL/GenBank/DDBJ databases">
        <authorList>
            <person name="Feng G."/>
        </authorList>
    </citation>
    <scope>NUCLEOTIDE SEQUENCE [LARGE SCALE GENOMIC DNA]</scope>
    <source>
        <strain evidence="3 4">KACC 19283</strain>
        <strain evidence="2 5">KACC 19284</strain>
    </source>
</reference>
<sequence>MSEMIIMPTSQPDDGDPMWLTADVRAQESANMAIMSIAEVHFREHGADDFNLAHLTDVLNIALMEVQAEEAWHPKSAAVERAFNRLRINGYRCEQDWQCCRTCGWAAIPCEDADLCVWYHGQDLADAVATGELMLMWQGDAAMIRDALEAEGITVIHDGTIEQRIRVRFDRL</sequence>
<dbReference type="InterPro" id="IPR054186">
    <property type="entry name" value="DUF6891"/>
</dbReference>
<protein>
    <recommendedName>
        <fullName evidence="1">DUF6891 domain-containing protein</fullName>
    </recommendedName>
</protein>
<dbReference type="Pfam" id="PF21831">
    <property type="entry name" value="DUF6891"/>
    <property type="match status" value="1"/>
</dbReference>
<evidence type="ECO:0000313" key="3">
    <source>
        <dbReference type="EMBL" id="KAA9030919.1"/>
    </source>
</evidence>
<keyword evidence="5" id="KW-1185">Reference proteome</keyword>
<evidence type="ECO:0000313" key="5">
    <source>
        <dbReference type="Proteomes" id="UP000326364"/>
    </source>
</evidence>
<organism evidence="3 4">
    <name type="scientific">Sphingobium limneticum</name>
    <dbReference type="NCBI Taxonomy" id="1007511"/>
    <lineage>
        <taxon>Bacteria</taxon>
        <taxon>Pseudomonadati</taxon>
        <taxon>Pseudomonadota</taxon>
        <taxon>Alphaproteobacteria</taxon>
        <taxon>Sphingomonadales</taxon>
        <taxon>Sphingomonadaceae</taxon>
        <taxon>Sphingobium</taxon>
    </lineage>
</organism>
<dbReference type="EMBL" id="VYQB01000005">
    <property type="protein sequence ID" value="KAA9018283.1"/>
    <property type="molecule type" value="Genomic_DNA"/>
</dbReference>
<dbReference type="EMBL" id="VYQA01000005">
    <property type="protein sequence ID" value="KAA9030919.1"/>
    <property type="molecule type" value="Genomic_DNA"/>
</dbReference>
<evidence type="ECO:0000313" key="4">
    <source>
        <dbReference type="Proteomes" id="UP000325933"/>
    </source>
</evidence>
<dbReference type="RefSeq" id="WP_150425467.1">
    <property type="nucleotide sequence ID" value="NZ_VYQA01000005.1"/>
</dbReference>
<dbReference type="AlphaFoldDB" id="A0A5J5I620"/>
<evidence type="ECO:0000259" key="1">
    <source>
        <dbReference type="Pfam" id="PF21831"/>
    </source>
</evidence>
<proteinExistence type="predicted"/>
<evidence type="ECO:0000313" key="2">
    <source>
        <dbReference type="EMBL" id="KAA9018283.1"/>
    </source>
</evidence>